<organism evidence="2 3">
    <name type="scientific">Mycobacterium kansasii</name>
    <dbReference type="NCBI Taxonomy" id="1768"/>
    <lineage>
        <taxon>Bacteria</taxon>
        <taxon>Bacillati</taxon>
        <taxon>Actinomycetota</taxon>
        <taxon>Actinomycetes</taxon>
        <taxon>Mycobacteriales</taxon>
        <taxon>Mycobacteriaceae</taxon>
        <taxon>Mycobacterium</taxon>
    </lineage>
</organism>
<protein>
    <submittedName>
        <fullName evidence="2">Uncharacterized protein</fullName>
    </submittedName>
</protein>
<name>A0A1V3X8R5_MYCKA</name>
<gene>
    <name evidence="2" type="ORF">BZL30_3661</name>
</gene>
<sequence length="37" mass="3848">MTRLGDQESGDVARAPMLPATWDPSRAGEAIMAGCVS</sequence>
<feature type="region of interest" description="Disordered" evidence="1">
    <location>
        <begin position="1"/>
        <end position="26"/>
    </location>
</feature>
<proteinExistence type="predicted"/>
<evidence type="ECO:0000313" key="3">
    <source>
        <dbReference type="Proteomes" id="UP000189229"/>
    </source>
</evidence>
<evidence type="ECO:0000313" key="2">
    <source>
        <dbReference type="EMBL" id="OOK75542.1"/>
    </source>
</evidence>
<comment type="caution">
    <text evidence="2">The sequence shown here is derived from an EMBL/GenBank/DDBJ whole genome shotgun (WGS) entry which is preliminary data.</text>
</comment>
<dbReference type="AlphaFoldDB" id="A0A1V3X8R5"/>
<dbReference type="EMBL" id="MVBM01000003">
    <property type="protein sequence ID" value="OOK75542.1"/>
    <property type="molecule type" value="Genomic_DNA"/>
</dbReference>
<accession>A0A1V3X8R5</accession>
<evidence type="ECO:0000256" key="1">
    <source>
        <dbReference type="SAM" id="MobiDB-lite"/>
    </source>
</evidence>
<reference evidence="2 3" key="1">
    <citation type="submission" date="2017-02" db="EMBL/GenBank/DDBJ databases">
        <title>Complete genome sequences of Mycobacterium kansasii strains isolated from rhesus macaques.</title>
        <authorList>
            <person name="Panda A."/>
            <person name="Nagaraj S."/>
            <person name="Zhao X."/>
            <person name="Tettelin H."/>
            <person name="Detolla L.J."/>
        </authorList>
    </citation>
    <scope>NUCLEOTIDE SEQUENCE [LARGE SCALE GENOMIC DNA]</scope>
    <source>
        <strain evidence="2 3">11-3813</strain>
    </source>
</reference>
<dbReference type="Proteomes" id="UP000189229">
    <property type="component" value="Unassembled WGS sequence"/>
</dbReference>